<protein>
    <submittedName>
        <fullName evidence="2">Uncharacterized protein</fullName>
    </submittedName>
</protein>
<dbReference type="AlphaFoldDB" id="C1H549"/>
<dbReference type="HOGENOM" id="CLU_1065956_0_0_1"/>
<organism evidence="2 3">
    <name type="scientific">Paracoccidioides lutzii (strain ATCC MYA-826 / Pb01)</name>
    <name type="common">Paracoccidioides brasiliensis</name>
    <dbReference type="NCBI Taxonomy" id="502779"/>
    <lineage>
        <taxon>Eukaryota</taxon>
        <taxon>Fungi</taxon>
        <taxon>Dikarya</taxon>
        <taxon>Ascomycota</taxon>
        <taxon>Pezizomycotina</taxon>
        <taxon>Eurotiomycetes</taxon>
        <taxon>Eurotiomycetidae</taxon>
        <taxon>Onygenales</taxon>
        <taxon>Ajellomycetaceae</taxon>
        <taxon>Paracoccidioides</taxon>
    </lineage>
</organism>
<accession>C1H549</accession>
<sequence length="261" mass="29483">MDGVDNETSPVPKIVNGVVRMRERQMRTAITTGHRTYSSHRPGKIVKSSRECRPTVFTHTNSKKTQRNREFLHLLSDNPSLPQEGRNTAGSKVPFVPGWDESTSTAIKTSPPLPLSTVANQRAPLLNHGIGMHWLGVGTCKMPSDCPIERPPSEWNQLITDMMEPLLIKTAGDTANEEVFEPEKIINPRLFSQTASALPHLSPPKRTNRRSRRPPGEYKYPSRPALRAGREDHSSEFYMPTSSDRRKVMILSRSEHWKNMV</sequence>
<feature type="region of interest" description="Disordered" evidence="1">
    <location>
        <begin position="191"/>
        <end position="238"/>
    </location>
</feature>
<dbReference type="Proteomes" id="UP000002059">
    <property type="component" value="Partially assembled WGS sequence"/>
</dbReference>
<dbReference type="VEuPathDB" id="FungiDB:PAAG_05890"/>
<evidence type="ECO:0000313" key="2">
    <source>
        <dbReference type="EMBL" id="EEH34843.2"/>
    </source>
</evidence>
<dbReference type="OrthoDB" id="10473509at2759"/>
<dbReference type="GeneID" id="9095441"/>
<dbReference type="EMBL" id="KN294007">
    <property type="protein sequence ID" value="EEH34843.2"/>
    <property type="molecule type" value="Genomic_DNA"/>
</dbReference>
<gene>
    <name evidence="2" type="ORF">PAAG_05890</name>
</gene>
<evidence type="ECO:0000313" key="3">
    <source>
        <dbReference type="Proteomes" id="UP000002059"/>
    </source>
</evidence>
<evidence type="ECO:0000256" key="1">
    <source>
        <dbReference type="SAM" id="MobiDB-lite"/>
    </source>
</evidence>
<reference evidence="2 3" key="1">
    <citation type="journal article" date="2011" name="PLoS Genet.">
        <title>Comparative genomic analysis of human fungal pathogens causing paracoccidioidomycosis.</title>
        <authorList>
            <person name="Desjardins C.A."/>
            <person name="Champion M.D."/>
            <person name="Holder J.W."/>
            <person name="Muszewska A."/>
            <person name="Goldberg J."/>
            <person name="Bailao A.M."/>
            <person name="Brigido M.M."/>
            <person name="Ferreira M.E."/>
            <person name="Garcia A.M."/>
            <person name="Grynberg M."/>
            <person name="Gujja S."/>
            <person name="Heiman D.I."/>
            <person name="Henn M.R."/>
            <person name="Kodira C.D."/>
            <person name="Leon-Narvaez H."/>
            <person name="Longo L.V."/>
            <person name="Ma L.J."/>
            <person name="Malavazi I."/>
            <person name="Matsuo A.L."/>
            <person name="Morais F.V."/>
            <person name="Pereira M."/>
            <person name="Rodriguez-Brito S."/>
            <person name="Sakthikumar S."/>
            <person name="Salem-Izacc S.M."/>
            <person name="Sykes S.M."/>
            <person name="Teixeira M.M."/>
            <person name="Vallejo M.C."/>
            <person name="Walter M.E."/>
            <person name="Yandava C."/>
            <person name="Young S."/>
            <person name="Zeng Q."/>
            <person name="Zucker J."/>
            <person name="Felipe M.S."/>
            <person name="Goldman G.H."/>
            <person name="Haas B.J."/>
            <person name="McEwen J.G."/>
            <person name="Nino-Vega G."/>
            <person name="Puccia R."/>
            <person name="San-Blas G."/>
            <person name="Soares C.M."/>
            <person name="Birren B.W."/>
            <person name="Cuomo C.A."/>
        </authorList>
    </citation>
    <scope>NUCLEOTIDE SEQUENCE [LARGE SCALE GENOMIC DNA]</scope>
    <source>
        <strain evidence="3">ATCC MYA-826 / Pb01</strain>
    </source>
</reference>
<name>C1H549_PARBA</name>
<keyword evidence="3" id="KW-1185">Reference proteome</keyword>
<dbReference type="eggNOG" id="ENOG502RR4C">
    <property type="taxonomic scope" value="Eukaryota"/>
</dbReference>
<dbReference type="KEGG" id="pbl:PAAG_05890"/>
<proteinExistence type="predicted"/>
<dbReference type="RefSeq" id="XP_015699940.1">
    <property type="nucleotide sequence ID" value="XM_015845714.1"/>
</dbReference>